<dbReference type="Proteomes" id="UP000316545">
    <property type="component" value="Unassembled WGS sequence"/>
</dbReference>
<keyword evidence="5" id="KW-1185">Reference proteome</keyword>
<feature type="domain" description="XdhC Rossmann" evidence="3">
    <location>
        <begin position="233"/>
        <end position="375"/>
    </location>
</feature>
<protein>
    <submittedName>
        <fullName evidence="4">Xanthine dehydrogenase accessory factor</fullName>
    </submittedName>
</protein>
<evidence type="ECO:0000313" key="5">
    <source>
        <dbReference type="Proteomes" id="UP000316545"/>
    </source>
</evidence>
<dbReference type="RefSeq" id="WP_145619666.1">
    <property type="nucleotide sequence ID" value="NZ_VITO01000022.1"/>
</dbReference>
<dbReference type="EMBL" id="VITO01000022">
    <property type="protein sequence ID" value="TWB19166.1"/>
    <property type="molecule type" value="Genomic_DNA"/>
</dbReference>
<evidence type="ECO:0000259" key="2">
    <source>
        <dbReference type="Pfam" id="PF02625"/>
    </source>
</evidence>
<accession>A0A560FC23</accession>
<dbReference type="InterPro" id="IPR003777">
    <property type="entry name" value="XdhC_CoxI"/>
</dbReference>
<organism evidence="4 5">
    <name type="scientific">Nitrospirillum amazonense</name>
    <dbReference type="NCBI Taxonomy" id="28077"/>
    <lineage>
        <taxon>Bacteria</taxon>
        <taxon>Pseudomonadati</taxon>
        <taxon>Pseudomonadota</taxon>
        <taxon>Alphaproteobacteria</taxon>
        <taxon>Rhodospirillales</taxon>
        <taxon>Azospirillaceae</taxon>
        <taxon>Nitrospirillum</taxon>
    </lineage>
</organism>
<sequence>MTVDPPAPEQAVPIPTATTLAAPTSDDTPPRDAALVSAPVDELSILRTAERWLAQGQTAAIATVIATWGSSPRPVGSKLAVDAQGGMIGSVSGGCVEGAVVEEALRALEDGEPRLLTFGVPDERAWEVGLACGGTVRIYVAPMGPGHGASRRRLLSALLAAADAKRPAALVTDLATGQQTLVDAERQQGETALPEAVRAQVLEALAQDRSVLIAPEEIEGEWFAQVWNPPLRLILVGAVHIAQALTPMARLAGYEVTVVDPRAAFASAARFPTGDGVTLVREWPDDAVAALAPDRRTAVVTLTHDAKLDEPGLRAALESDAFFIGALGSRKTHQRRLERMADFGPTALERIHGPVGLDIGALTPAEIAVAILAEMTLALRGAKTARRPCQAPQALGR</sequence>
<dbReference type="Gene3D" id="3.40.50.720">
    <property type="entry name" value="NAD(P)-binding Rossmann-like Domain"/>
    <property type="match status" value="1"/>
</dbReference>
<dbReference type="Pfam" id="PF02625">
    <property type="entry name" value="XdhC_CoxI"/>
    <property type="match status" value="1"/>
</dbReference>
<name>A0A560FC23_9PROT</name>
<dbReference type="Pfam" id="PF13478">
    <property type="entry name" value="XdhC_C"/>
    <property type="match status" value="1"/>
</dbReference>
<comment type="caution">
    <text evidence="4">The sequence shown here is derived from an EMBL/GenBank/DDBJ whole genome shotgun (WGS) entry which is preliminary data.</text>
</comment>
<reference evidence="4 5" key="1">
    <citation type="submission" date="2019-06" db="EMBL/GenBank/DDBJ databases">
        <title>Genomic Encyclopedia of Type Strains, Phase IV (KMG-V): Genome sequencing to study the core and pangenomes of soil and plant-associated prokaryotes.</title>
        <authorList>
            <person name="Whitman W."/>
        </authorList>
    </citation>
    <scope>NUCLEOTIDE SEQUENCE [LARGE SCALE GENOMIC DNA]</scope>
    <source>
        <strain evidence="4 5">BR 11865</strain>
    </source>
</reference>
<dbReference type="AlphaFoldDB" id="A0A560FC23"/>
<feature type="region of interest" description="Disordered" evidence="1">
    <location>
        <begin position="1"/>
        <end position="31"/>
    </location>
</feature>
<dbReference type="InterPro" id="IPR052698">
    <property type="entry name" value="MoCofactor_Util/Proc"/>
</dbReference>
<feature type="domain" description="XdhC- CoxI" evidence="2">
    <location>
        <begin position="52"/>
        <end position="119"/>
    </location>
</feature>
<evidence type="ECO:0000259" key="3">
    <source>
        <dbReference type="Pfam" id="PF13478"/>
    </source>
</evidence>
<feature type="compositionally biased region" description="Low complexity" evidence="1">
    <location>
        <begin position="11"/>
        <end position="27"/>
    </location>
</feature>
<dbReference type="InterPro" id="IPR027051">
    <property type="entry name" value="XdhC_Rossmann_dom"/>
</dbReference>
<dbReference type="PANTHER" id="PTHR30388:SF4">
    <property type="entry name" value="MOLYBDENUM COFACTOR INSERTION CHAPERONE PAOD"/>
    <property type="match status" value="1"/>
</dbReference>
<evidence type="ECO:0000256" key="1">
    <source>
        <dbReference type="SAM" id="MobiDB-lite"/>
    </source>
</evidence>
<dbReference type="PANTHER" id="PTHR30388">
    <property type="entry name" value="ALDEHYDE OXIDOREDUCTASE MOLYBDENUM COFACTOR ASSEMBLY PROTEIN"/>
    <property type="match status" value="1"/>
</dbReference>
<gene>
    <name evidence="4" type="ORF">FBZ88_12218</name>
</gene>
<proteinExistence type="predicted"/>
<evidence type="ECO:0000313" key="4">
    <source>
        <dbReference type="EMBL" id="TWB19166.1"/>
    </source>
</evidence>